<dbReference type="RefSeq" id="WP_200379297.1">
    <property type="nucleotide sequence ID" value="NZ_NRRU01000066.1"/>
</dbReference>
<dbReference type="Proteomes" id="UP001041814">
    <property type="component" value="Unassembled WGS sequence"/>
</dbReference>
<dbReference type="PANTHER" id="PTHR31469:SF8">
    <property type="entry name" value="OS07G0641000 PROTEIN"/>
    <property type="match status" value="1"/>
</dbReference>
<organism evidence="1 2">
    <name type="scientific">Rubrivivax gelatinosus</name>
    <name type="common">Rhodocyclus gelatinosus</name>
    <name type="synonym">Rhodopseudomonas gelatinosa</name>
    <dbReference type="NCBI Taxonomy" id="28068"/>
    <lineage>
        <taxon>Bacteria</taxon>
        <taxon>Pseudomonadati</taxon>
        <taxon>Pseudomonadota</taxon>
        <taxon>Betaproteobacteria</taxon>
        <taxon>Burkholderiales</taxon>
        <taxon>Sphaerotilaceae</taxon>
        <taxon>Rubrivivax</taxon>
    </lineage>
</organism>
<gene>
    <name evidence="1" type="ORF">CKO43_16530</name>
</gene>
<reference evidence="1" key="2">
    <citation type="journal article" date="2020" name="Microorganisms">
        <title>Osmotic Adaptation and Compatible Solute Biosynthesis of Phototrophic Bacteria as Revealed from Genome Analyses.</title>
        <authorList>
            <person name="Imhoff J.F."/>
            <person name="Rahn T."/>
            <person name="Kunzel S."/>
            <person name="Keller A."/>
            <person name="Neulinger S.C."/>
        </authorList>
    </citation>
    <scope>NUCLEOTIDE SEQUENCE</scope>
    <source>
        <strain evidence="1">IM 151</strain>
    </source>
</reference>
<name>A0ABS1DYD0_RUBGE</name>
<sequence>MTSQPNSSALSGFRILVAKNVRHFLEARGFEFVRTKPAGAAPARAGLIRPGGQAAARLPVAAPDPQRFFSVELEARPGINHLRFALDLLVREAVALGRTPVAFKPRFDPRHNLGHDLDTDWERYIDLEQVALHPPGGGEPLRLRLLPSTARASLAPLATAWFERRHVVSAAENRRWDFVLRCNRTGLEVPGVHDAASGLPGYVVKFAPSAQVLALAQAVVDELGDYCAMHVRRDDMLELTEQYPHLDADTRPERMLATLAPHLPPGSRLYVMTNERQPGYFDPLRRVYDLRQFSDFAPLRALLEGPAPDNFLLFEVEKLLFERAALQVHTFTHPEGGRRIALCRDKGWA</sequence>
<protein>
    <submittedName>
        <fullName evidence="1">Uncharacterized protein</fullName>
    </submittedName>
</protein>
<reference evidence="1" key="1">
    <citation type="submission" date="2017-08" db="EMBL/GenBank/DDBJ databases">
        <authorList>
            <person name="Imhoff J.F."/>
            <person name="Rahn T."/>
            <person name="Kuenzel S."/>
            <person name="Neulinger S.C."/>
        </authorList>
    </citation>
    <scope>NUCLEOTIDE SEQUENCE</scope>
    <source>
        <strain evidence="1">IM 151</strain>
    </source>
</reference>
<dbReference type="SUPFAM" id="SSF53335">
    <property type="entry name" value="S-adenosyl-L-methionine-dependent methyltransferases"/>
    <property type="match status" value="1"/>
</dbReference>
<keyword evidence="2" id="KW-1185">Reference proteome</keyword>
<evidence type="ECO:0000313" key="1">
    <source>
        <dbReference type="EMBL" id="MBK1714379.1"/>
    </source>
</evidence>
<dbReference type="EMBL" id="NRRU01000066">
    <property type="protein sequence ID" value="MBK1714379.1"/>
    <property type="molecule type" value="Genomic_DNA"/>
</dbReference>
<comment type="caution">
    <text evidence="1">The sequence shown here is derived from an EMBL/GenBank/DDBJ whole genome shotgun (WGS) entry which is preliminary data.</text>
</comment>
<accession>A0ABS1DYD0</accession>
<dbReference type="PANTHER" id="PTHR31469">
    <property type="entry name" value="OS07G0633600 PROTEIN"/>
    <property type="match status" value="1"/>
</dbReference>
<proteinExistence type="predicted"/>
<dbReference type="InterPro" id="IPR029063">
    <property type="entry name" value="SAM-dependent_MTases_sf"/>
</dbReference>
<evidence type="ECO:0000313" key="2">
    <source>
        <dbReference type="Proteomes" id="UP001041814"/>
    </source>
</evidence>